<reference evidence="1 2" key="1">
    <citation type="journal article" date="2016" name="Sci. Rep.">
        <title>Penicillium arizonense, a new, genome sequenced fungal species, reveals a high chemical diversity in secreted metabolites.</title>
        <authorList>
            <person name="Grijseels S."/>
            <person name="Nielsen J.C."/>
            <person name="Randelovic M."/>
            <person name="Nielsen J."/>
            <person name="Nielsen K.F."/>
            <person name="Workman M."/>
            <person name="Frisvad J.C."/>
        </authorList>
    </citation>
    <scope>NUCLEOTIDE SEQUENCE [LARGE SCALE GENOMIC DNA]</scope>
    <source>
        <strain evidence="1 2">CBS 141311</strain>
    </source>
</reference>
<dbReference type="RefSeq" id="XP_022482107.1">
    <property type="nucleotide sequence ID" value="XM_022638037.1"/>
</dbReference>
<comment type="caution">
    <text evidence="1">The sequence shown here is derived from an EMBL/GenBank/DDBJ whole genome shotgun (WGS) entry which is preliminary data.</text>
</comment>
<dbReference type="OrthoDB" id="4353649at2759"/>
<dbReference type="GeneID" id="34582771"/>
<sequence length="155" mass="17177">MAAVSGSKRAFSQGPASHYIRVRTLRAEAITGADSMPATEVGDRLIDEIELAFTEESELPHVIEAGQRDDANPWLRRTQWAVYLRGIDPQHLIDYVHAPNGDSSDPTEIAASAIWDTIATVARISQLVCTKTSYTIRTKAVRTERDRLPHQPLQA</sequence>
<organism evidence="1 2">
    <name type="scientific">Penicillium arizonense</name>
    <dbReference type="NCBI Taxonomy" id="1835702"/>
    <lineage>
        <taxon>Eukaryota</taxon>
        <taxon>Fungi</taxon>
        <taxon>Dikarya</taxon>
        <taxon>Ascomycota</taxon>
        <taxon>Pezizomycotina</taxon>
        <taxon>Eurotiomycetes</taxon>
        <taxon>Eurotiomycetidae</taxon>
        <taxon>Eurotiales</taxon>
        <taxon>Aspergillaceae</taxon>
        <taxon>Penicillium</taxon>
    </lineage>
</organism>
<dbReference type="Proteomes" id="UP000177622">
    <property type="component" value="Unassembled WGS sequence"/>
</dbReference>
<protein>
    <submittedName>
        <fullName evidence="1">Uncharacterized protein</fullName>
    </submittedName>
</protein>
<proteinExistence type="predicted"/>
<keyword evidence="2" id="KW-1185">Reference proteome</keyword>
<dbReference type="AlphaFoldDB" id="A0A1F5L0Z2"/>
<accession>A0A1F5L0Z2</accession>
<evidence type="ECO:0000313" key="1">
    <source>
        <dbReference type="EMBL" id="OGE46639.1"/>
    </source>
</evidence>
<dbReference type="EMBL" id="LXJU01000156">
    <property type="protein sequence ID" value="OGE46639.1"/>
    <property type="molecule type" value="Genomic_DNA"/>
</dbReference>
<evidence type="ECO:0000313" key="2">
    <source>
        <dbReference type="Proteomes" id="UP000177622"/>
    </source>
</evidence>
<gene>
    <name evidence="1" type="ORF">PENARI_c156G10721</name>
</gene>
<dbReference type="STRING" id="1835702.A0A1F5L0Z2"/>
<name>A0A1F5L0Z2_PENAI</name>